<comment type="similarity">
    <text evidence="8">Belongs to the PPP phosphatase family.</text>
</comment>
<evidence type="ECO:0000256" key="8">
    <source>
        <dbReference type="RuleBase" id="RU004273"/>
    </source>
</evidence>
<dbReference type="Pfam" id="PF00149">
    <property type="entry name" value="Metallophos"/>
    <property type="match status" value="1"/>
</dbReference>
<dbReference type="GO" id="GO:0004722">
    <property type="term" value="F:protein serine/threonine phosphatase activity"/>
    <property type="evidence" value="ECO:0007669"/>
    <property type="project" value="UniProtKB-EC"/>
</dbReference>
<reference evidence="11" key="1">
    <citation type="journal article" date="2013" name="Nature">
        <title>Pan genome of the phytoplankton Emiliania underpins its global distribution.</title>
        <authorList>
            <person name="Read B.A."/>
            <person name="Kegel J."/>
            <person name="Klute M.J."/>
            <person name="Kuo A."/>
            <person name="Lefebvre S.C."/>
            <person name="Maumus F."/>
            <person name="Mayer C."/>
            <person name="Miller J."/>
            <person name="Monier A."/>
            <person name="Salamov A."/>
            <person name="Young J."/>
            <person name="Aguilar M."/>
            <person name="Claverie J.M."/>
            <person name="Frickenhaus S."/>
            <person name="Gonzalez K."/>
            <person name="Herman E.K."/>
            <person name="Lin Y.C."/>
            <person name="Napier J."/>
            <person name="Ogata H."/>
            <person name="Sarno A.F."/>
            <person name="Shmutz J."/>
            <person name="Schroeder D."/>
            <person name="de Vargas C."/>
            <person name="Verret F."/>
            <person name="von Dassow P."/>
            <person name="Valentin K."/>
            <person name="Van de Peer Y."/>
            <person name="Wheeler G."/>
            <person name="Dacks J.B."/>
            <person name="Delwiche C.F."/>
            <person name="Dyhrman S.T."/>
            <person name="Glockner G."/>
            <person name="John U."/>
            <person name="Richards T."/>
            <person name="Worden A.Z."/>
            <person name="Zhang X."/>
            <person name="Grigoriev I.V."/>
            <person name="Allen A.E."/>
            <person name="Bidle K."/>
            <person name="Borodovsky M."/>
            <person name="Bowler C."/>
            <person name="Brownlee C."/>
            <person name="Cock J.M."/>
            <person name="Elias M."/>
            <person name="Gladyshev V.N."/>
            <person name="Groth M."/>
            <person name="Guda C."/>
            <person name="Hadaegh A."/>
            <person name="Iglesias-Rodriguez M.D."/>
            <person name="Jenkins J."/>
            <person name="Jones B.M."/>
            <person name="Lawson T."/>
            <person name="Leese F."/>
            <person name="Lindquist E."/>
            <person name="Lobanov A."/>
            <person name="Lomsadze A."/>
            <person name="Malik S.B."/>
            <person name="Marsh M.E."/>
            <person name="Mackinder L."/>
            <person name="Mock T."/>
            <person name="Mueller-Roeber B."/>
            <person name="Pagarete A."/>
            <person name="Parker M."/>
            <person name="Probert I."/>
            <person name="Quesneville H."/>
            <person name="Raines C."/>
            <person name="Rensing S.A."/>
            <person name="Riano-Pachon D.M."/>
            <person name="Richier S."/>
            <person name="Rokitta S."/>
            <person name="Shiraiwa Y."/>
            <person name="Soanes D.M."/>
            <person name="van der Giezen M."/>
            <person name="Wahlund T.M."/>
            <person name="Williams B."/>
            <person name="Wilson W."/>
            <person name="Wolfe G."/>
            <person name="Wurch L.L."/>
        </authorList>
    </citation>
    <scope>NUCLEOTIDE SEQUENCE</scope>
</reference>
<comment type="cofactor">
    <cofactor evidence="1">
        <name>Mn(2+)</name>
        <dbReference type="ChEBI" id="CHEBI:29035"/>
    </cofactor>
</comment>
<name>A0A0D3IMH6_EMIH1</name>
<dbReference type="PROSITE" id="PS00125">
    <property type="entry name" value="SER_THR_PHOSPHATASE"/>
    <property type="match status" value="1"/>
</dbReference>
<dbReference type="GeneID" id="17258611"/>
<protein>
    <recommendedName>
        <fullName evidence="8">Serine/threonine-protein phosphatase</fullName>
        <ecNumber evidence="8">3.1.3.16</ecNumber>
    </recommendedName>
</protein>
<dbReference type="Proteomes" id="UP000013827">
    <property type="component" value="Unassembled WGS sequence"/>
</dbReference>
<dbReference type="EC" id="3.1.3.16" evidence="8"/>
<accession>A0A0D3IMH6</accession>
<evidence type="ECO:0000256" key="4">
    <source>
        <dbReference type="ARBA" id="ARBA00022912"/>
    </source>
</evidence>
<dbReference type="STRING" id="2903.R1DNQ1"/>
<keyword evidence="4" id="KW-0904">Protein phosphatase</keyword>
<dbReference type="PANTHER" id="PTHR11668:SF300">
    <property type="entry name" value="SERINE_THREONINE-PROTEIN PHOSPHATASE"/>
    <property type="match status" value="1"/>
</dbReference>
<evidence type="ECO:0000313" key="11">
    <source>
        <dbReference type="Proteomes" id="UP000013827"/>
    </source>
</evidence>
<dbReference type="EnsemblProtists" id="EOD12461">
    <property type="protein sequence ID" value="EOD12461"/>
    <property type="gene ID" value="EMIHUDRAFT_55040"/>
</dbReference>
<reference evidence="10" key="2">
    <citation type="submission" date="2024-10" db="UniProtKB">
        <authorList>
            <consortium name="EnsemblProtists"/>
        </authorList>
    </citation>
    <scope>IDENTIFICATION</scope>
</reference>
<dbReference type="SUPFAM" id="SSF56300">
    <property type="entry name" value="Metallo-dependent phosphatases"/>
    <property type="match status" value="1"/>
</dbReference>
<dbReference type="InterPro" id="IPR004843">
    <property type="entry name" value="Calcineurin-like_PHP"/>
</dbReference>
<comment type="catalytic activity">
    <reaction evidence="6">
        <text>O-phospho-L-seryl-[protein] + H2O = L-seryl-[protein] + phosphate</text>
        <dbReference type="Rhea" id="RHEA:20629"/>
        <dbReference type="Rhea" id="RHEA-COMP:9863"/>
        <dbReference type="Rhea" id="RHEA-COMP:11604"/>
        <dbReference type="ChEBI" id="CHEBI:15377"/>
        <dbReference type="ChEBI" id="CHEBI:29999"/>
        <dbReference type="ChEBI" id="CHEBI:43474"/>
        <dbReference type="ChEBI" id="CHEBI:83421"/>
        <dbReference type="EC" id="3.1.3.16"/>
    </reaction>
</comment>
<dbReference type="PRINTS" id="PR00114">
    <property type="entry name" value="STPHPHTASE"/>
</dbReference>
<dbReference type="KEGG" id="ehx:EMIHUDRAFT_55040"/>
<keyword evidence="3 8" id="KW-0378">Hydrolase</keyword>
<evidence type="ECO:0000256" key="2">
    <source>
        <dbReference type="ARBA" id="ARBA00022723"/>
    </source>
</evidence>
<evidence type="ECO:0000256" key="6">
    <source>
        <dbReference type="ARBA" id="ARBA00047761"/>
    </source>
</evidence>
<dbReference type="InterPro" id="IPR050341">
    <property type="entry name" value="PP1_catalytic_subunit"/>
</dbReference>
<keyword evidence="2" id="KW-0479">Metal-binding</keyword>
<dbReference type="OMA" id="FEIRRIC"/>
<dbReference type="PaxDb" id="2903-EOD12461"/>
<comment type="catalytic activity">
    <reaction evidence="7 8">
        <text>O-phospho-L-threonyl-[protein] + H2O = L-threonyl-[protein] + phosphate</text>
        <dbReference type="Rhea" id="RHEA:47004"/>
        <dbReference type="Rhea" id="RHEA-COMP:11060"/>
        <dbReference type="Rhea" id="RHEA-COMP:11605"/>
        <dbReference type="ChEBI" id="CHEBI:15377"/>
        <dbReference type="ChEBI" id="CHEBI:30013"/>
        <dbReference type="ChEBI" id="CHEBI:43474"/>
        <dbReference type="ChEBI" id="CHEBI:61977"/>
        <dbReference type="EC" id="3.1.3.16"/>
    </reaction>
</comment>
<evidence type="ECO:0000259" key="9">
    <source>
        <dbReference type="PROSITE" id="PS00125"/>
    </source>
</evidence>
<proteinExistence type="inferred from homology"/>
<evidence type="ECO:0000256" key="5">
    <source>
        <dbReference type="ARBA" id="ARBA00023211"/>
    </source>
</evidence>
<sequence>VLGRDEAENFCLLATACAEAVREQPTVVCVPAPCKVFGDVHGQLRSLLLLFSVYGFPSHGIGDVQSITYVFNGDFVDRGPHQLEVVALLFALKIVYPERVFLIRGNHEFRSVNENLGACGFKAHCKSRFPAPFGWKLYDTSHQTFELLPLAAWLGHAVMVMHGGVGDGSWDIHDLAHVERPLRELEVRDDALAESVVARAAFHAVWSDPSDSDHFMRRGVHQSGRGEHVPEFGPDVTIDFCRRNDIKVVIRSHQFVKEGFKVMHAGHLITVFSARDYFVDVDNAAQEKGNDAAML</sequence>
<dbReference type="RefSeq" id="XP_005764890.1">
    <property type="nucleotide sequence ID" value="XM_005764833.1"/>
</dbReference>
<dbReference type="GO" id="GO:0005737">
    <property type="term" value="C:cytoplasm"/>
    <property type="evidence" value="ECO:0007669"/>
    <property type="project" value="TreeGrafter"/>
</dbReference>
<dbReference type="HOGENOM" id="CLU_004962_0_0_1"/>
<evidence type="ECO:0000313" key="10">
    <source>
        <dbReference type="EnsemblProtists" id="EOD12461"/>
    </source>
</evidence>
<dbReference type="PANTHER" id="PTHR11668">
    <property type="entry name" value="SERINE/THREONINE PROTEIN PHOSPHATASE"/>
    <property type="match status" value="1"/>
</dbReference>
<dbReference type="Gene3D" id="3.60.21.10">
    <property type="match status" value="1"/>
</dbReference>
<evidence type="ECO:0000256" key="3">
    <source>
        <dbReference type="ARBA" id="ARBA00022801"/>
    </source>
</evidence>
<dbReference type="GO" id="GO:0005634">
    <property type="term" value="C:nucleus"/>
    <property type="evidence" value="ECO:0007669"/>
    <property type="project" value="TreeGrafter"/>
</dbReference>
<feature type="domain" description="Serine/threonine specific protein phosphatases" evidence="9">
    <location>
        <begin position="103"/>
        <end position="108"/>
    </location>
</feature>
<dbReference type="SMART" id="SM00156">
    <property type="entry name" value="PP2Ac"/>
    <property type="match status" value="1"/>
</dbReference>
<dbReference type="InterPro" id="IPR029052">
    <property type="entry name" value="Metallo-depent_PP-like"/>
</dbReference>
<organism evidence="10 11">
    <name type="scientific">Emiliania huxleyi (strain CCMP1516)</name>
    <dbReference type="NCBI Taxonomy" id="280463"/>
    <lineage>
        <taxon>Eukaryota</taxon>
        <taxon>Haptista</taxon>
        <taxon>Haptophyta</taxon>
        <taxon>Prymnesiophyceae</taxon>
        <taxon>Isochrysidales</taxon>
        <taxon>Noelaerhabdaceae</taxon>
        <taxon>Emiliania</taxon>
    </lineage>
</organism>
<evidence type="ECO:0000256" key="7">
    <source>
        <dbReference type="ARBA" id="ARBA00048336"/>
    </source>
</evidence>
<keyword evidence="5" id="KW-0464">Manganese</keyword>
<dbReference type="eggNOG" id="KOG0374">
    <property type="taxonomic scope" value="Eukaryota"/>
</dbReference>
<dbReference type="AlphaFoldDB" id="A0A0D3IMH6"/>
<evidence type="ECO:0000256" key="1">
    <source>
        <dbReference type="ARBA" id="ARBA00001936"/>
    </source>
</evidence>
<dbReference type="GO" id="GO:0046872">
    <property type="term" value="F:metal ion binding"/>
    <property type="evidence" value="ECO:0007669"/>
    <property type="project" value="UniProtKB-KW"/>
</dbReference>
<keyword evidence="11" id="KW-1185">Reference proteome</keyword>
<dbReference type="InterPro" id="IPR006186">
    <property type="entry name" value="Ser/Thr-sp_prot-phosphatase"/>
</dbReference>